<keyword evidence="1" id="KW-0677">Repeat</keyword>
<keyword evidence="4" id="KW-0175">Coiled coil</keyword>
<feature type="compositionally biased region" description="Polar residues" evidence="5">
    <location>
        <begin position="137"/>
        <end position="166"/>
    </location>
</feature>
<dbReference type="InterPro" id="IPR036770">
    <property type="entry name" value="Ankyrin_rpt-contain_sf"/>
</dbReference>
<dbReference type="EMBL" id="BQFW01000002">
    <property type="protein sequence ID" value="GJJ68786.1"/>
    <property type="molecule type" value="Genomic_DNA"/>
</dbReference>
<feature type="compositionally biased region" description="Pro residues" evidence="5">
    <location>
        <begin position="112"/>
        <end position="121"/>
    </location>
</feature>
<dbReference type="InterPro" id="IPR018004">
    <property type="entry name" value="KilA/APSES_HTH"/>
</dbReference>
<reference evidence="7" key="2">
    <citation type="journal article" date="2022" name="Microbiol. Resour. Announc.">
        <title>Whole-Genome Sequence of Entomortierella parvispora E1425, a Mucoromycotan Fungus Associated with Burkholderiaceae-Related Endosymbiotic Bacteria.</title>
        <authorList>
            <person name="Herlambang A."/>
            <person name="Guo Y."/>
            <person name="Takashima Y."/>
            <person name="Narisawa K."/>
            <person name="Ohta H."/>
            <person name="Nishizawa T."/>
        </authorList>
    </citation>
    <scope>NUCLEOTIDE SEQUENCE</scope>
    <source>
        <strain evidence="7">E1425</strain>
    </source>
</reference>
<dbReference type="Pfam" id="PF12796">
    <property type="entry name" value="Ank_2"/>
    <property type="match status" value="1"/>
</dbReference>
<dbReference type="Pfam" id="PF00023">
    <property type="entry name" value="Ank"/>
    <property type="match status" value="1"/>
</dbReference>
<feature type="compositionally biased region" description="Polar residues" evidence="5">
    <location>
        <begin position="75"/>
        <end position="87"/>
    </location>
</feature>
<dbReference type="InterPro" id="IPR036887">
    <property type="entry name" value="HTH_APSES_sf"/>
</dbReference>
<dbReference type="Pfam" id="PF04383">
    <property type="entry name" value="KilA-N"/>
    <property type="match status" value="1"/>
</dbReference>
<dbReference type="GO" id="GO:0033309">
    <property type="term" value="C:SBF transcription complex"/>
    <property type="evidence" value="ECO:0007669"/>
    <property type="project" value="TreeGrafter"/>
</dbReference>
<dbReference type="InterPro" id="IPR003163">
    <property type="entry name" value="Tscrpt_reg_HTH_APSES-type"/>
</dbReference>
<dbReference type="Gene3D" id="3.10.260.10">
    <property type="entry name" value="Transcription regulator HTH, APSES-type DNA-binding domain"/>
    <property type="match status" value="1"/>
</dbReference>
<feature type="region of interest" description="Disordered" evidence="5">
    <location>
        <begin position="397"/>
        <end position="590"/>
    </location>
</feature>
<feature type="compositionally biased region" description="Basic and acidic residues" evidence="5">
    <location>
        <begin position="470"/>
        <end position="481"/>
    </location>
</feature>
<feature type="repeat" description="ANK" evidence="3">
    <location>
        <begin position="641"/>
        <end position="673"/>
    </location>
</feature>
<feature type="compositionally biased region" description="Polar residues" evidence="5">
    <location>
        <begin position="495"/>
        <end position="506"/>
    </location>
</feature>
<comment type="caution">
    <text evidence="7">The sequence shown here is derived from an EMBL/GenBank/DDBJ whole genome shotgun (WGS) entry which is preliminary data.</text>
</comment>
<dbReference type="PROSITE" id="PS50297">
    <property type="entry name" value="ANK_REP_REGION"/>
    <property type="match status" value="2"/>
</dbReference>
<evidence type="ECO:0000256" key="2">
    <source>
        <dbReference type="ARBA" id="ARBA00023043"/>
    </source>
</evidence>
<organism evidence="7 8">
    <name type="scientific">Entomortierella parvispora</name>
    <dbReference type="NCBI Taxonomy" id="205924"/>
    <lineage>
        <taxon>Eukaryota</taxon>
        <taxon>Fungi</taxon>
        <taxon>Fungi incertae sedis</taxon>
        <taxon>Mucoromycota</taxon>
        <taxon>Mortierellomycotina</taxon>
        <taxon>Mortierellomycetes</taxon>
        <taxon>Mortierellales</taxon>
        <taxon>Mortierellaceae</taxon>
        <taxon>Entomortierella</taxon>
    </lineage>
</organism>
<feature type="compositionally biased region" description="Pro residues" evidence="5">
    <location>
        <begin position="840"/>
        <end position="856"/>
    </location>
</feature>
<dbReference type="SUPFAM" id="SSF54616">
    <property type="entry name" value="DNA-binding domain of Mlu1-box binding protein MBP1"/>
    <property type="match status" value="1"/>
</dbReference>
<accession>A0A9P3LS94</accession>
<dbReference type="GO" id="GO:0030907">
    <property type="term" value="C:MBF transcription complex"/>
    <property type="evidence" value="ECO:0007669"/>
    <property type="project" value="TreeGrafter"/>
</dbReference>
<dbReference type="PROSITE" id="PS50088">
    <property type="entry name" value="ANK_REPEAT"/>
    <property type="match status" value="2"/>
</dbReference>
<feature type="compositionally biased region" description="Polar residues" evidence="5">
    <location>
        <begin position="940"/>
        <end position="961"/>
    </location>
</feature>
<dbReference type="PROSITE" id="PS51299">
    <property type="entry name" value="HTH_APSES"/>
    <property type="match status" value="1"/>
</dbReference>
<evidence type="ECO:0000259" key="6">
    <source>
        <dbReference type="PROSITE" id="PS51299"/>
    </source>
</evidence>
<name>A0A9P3LS94_9FUNG</name>
<dbReference type="GO" id="GO:0003677">
    <property type="term" value="F:DNA binding"/>
    <property type="evidence" value="ECO:0007669"/>
    <property type="project" value="InterPro"/>
</dbReference>
<feature type="coiled-coil region" evidence="4">
    <location>
        <begin position="1168"/>
        <end position="1195"/>
    </location>
</feature>
<feature type="repeat" description="ANK" evidence="3">
    <location>
        <begin position="760"/>
        <end position="792"/>
    </location>
</feature>
<evidence type="ECO:0000256" key="3">
    <source>
        <dbReference type="PROSITE-ProRule" id="PRU00023"/>
    </source>
</evidence>
<feature type="region of interest" description="Disordered" evidence="5">
    <location>
        <begin position="1"/>
        <end position="168"/>
    </location>
</feature>
<feature type="region of interest" description="Disordered" evidence="5">
    <location>
        <begin position="820"/>
        <end position="1042"/>
    </location>
</feature>
<reference evidence="7" key="1">
    <citation type="submission" date="2021-11" db="EMBL/GenBank/DDBJ databases">
        <authorList>
            <person name="Herlambang A."/>
            <person name="Guo Y."/>
            <person name="Takashima Y."/>
            <person name="Nishizawa T."/>
        </authorList>
    </citation>
    <scope>NUCLEOTIDE SEQUENCE</scope>
    <source>
        <strain evidence="7">E1425</strain>
    </source>
</reference>
<dbReference type="InterPro" id="IPR051642">
    <property type="entry name" value="SWI6-like"/>
</dbReference>
<feature type="compositionally biased region" description="Polar residues" evidence="5">
    <location>
        <begin position="21"/>
        <end position="35"/>
    </location>
</feature>
<dbReference type="PANTHER" id="PTHR43828">
    <property type="entry name" value="ASPARAGINASE"/>
    <property type="match status" value="1"/>
</dbReference>
<evidence type="ECO:0000256" key="4">
    <source>
        <dbReference type="SAM" id="Coils"/>
    </source>
</evidence>
<dbReference type="Gene3D" id="1.25.40.20">
    <property type="entry name" value="Ankyrin repeat-containing domain"/>
    <property type="match status" value="1"/>
</dbReference>
<feature type="compositionally biased region" description="Low complexity" evidence="5">
    <location>
        <begin position="989"/>
        <end position="1028"/>
    </location>
</feature>
<proteinExistence type="predicted"/>
<dbReference type="SUPFAM" id="SSF48403">
    <property type="entry name" value="Ankyrin repeat"/>
    <property type="match status" value="1"/>
</dbReference>
<keyword evidence="2 3" id="KW-0040">ANK repeat</keyword>
<dbReference type="AlphaFoldDB" id="A0A9P3LS94"/>
<dbReference type="InterPro" id="IPR002110">
    <property type="entry name" value="Ankyrin_rpt"/>
</dbReference>
<evidence type="ECO:0000313" key="8">
    <source>
        <dbReference type="Proteomes" id="UP000827284"/>
    </source>
</evidence>
<feature type="compositionally biased region" description="Low complexity" evidence="5">
    <location>
        <begin position="857"/>
        <end position="872"/>
    </location>
</feature>
<feature type="compositionally biased region" description="Low complexity" evidence="5">
    <location>
        <begin position="94"/>
        <end position="111"/>
    </location>
</feature>
<dbReference type="Proteomes" id="UP000827284">
    <property type="component" value="Unassembled WGS sequence"/>
</dbReference>
<dbReference type="SMART" id="SM00248">
    <property type="entry name" value="ANK"/>
    <property type="match status" value="3"/>
</dbReference>
<dbReference type="SMART" id="SM01252">
    <property type="entry name" value="KilA-N"/>
    <property type="match status" value="1"/>
</dbReference>
<evidence type="ECO:0000256" key="1">
    <source>
        <dbReference type="ARBA" id="ARBA00022737"/>
    </source>
</evidence>
<evidence type="ECO:0000256" key="5">
    <source>
        <dbReference type="SAM" id="MobiDB-lite"/>
    </source>
</evidence>
<dbReference type="GO" id="GO:0001228">
    <property type="term" value="F:DNA-binding transcription activator activity, RNA polymerase II-specific"/>
    <property type="evidence" value="ECO:0007669"/>
    <property type="project" value="UniProtKB-ARBA"/>
</dbReference>
<feature type="domain" description="HTH APSES-type" evidence="6">
    <location>
        <begin position="299"/>
        <end position="405"/>
    </location>
</feature>
<sequence>MNSTPASREDAPGQAPADSIHASTEQTSTPAPLSNPSIITPTPISAVPTVPSSVPSATSASSASSSAKVIPLTVQPPSQSLSATASSAVPAPQPQQQQQQQQLQQPSIQQPSQPPQQPPQPQQQSSPAVISTAMPGLSSNAATNPVPSAPSQTIGISVTGQNQQKDYTVPIMTPSERLLREQLAAQAQLQQQSLAAQQAAAAEKLAAAQRAAAAHAAQGAARMAATLAATRGTTVPVETPAPQGPSLSAQVLQQQAAVAAAAATQQQQATYGGRLPPMVGTSTVIIPNLKLKDIGSPQIFKATYSGVPVFEMICRGVAVMRRRSDSYLNATQILKVAEFDKAQRTRILEREVQRGEHEKVQGGYGKYQGTWVPYARGVQLCQEYHVLDLLQPLLDYETSKTSSPPLAPKHITAATGKPRKLKEPREPRAPRPKKRKPKEGLPGPAMGAVDGNGQSTARDGEDDDELSNSEVERDYRDEEMPSRAGSEASMDETMSVVTGPSRTPSPLESRLDSSDVSDNDAHTSGHRRPRSSDQSPRNRKKQRSRPGDELFVGYHGAPSGYESPGGTRSRREHSSNNHPRRRHGDAGEDEKPWQAAINAGSAQGHYAEALLTYFVSDSTVLPPILTNPPADLDFDLIIDEEGHTPLHWAVAMARTKIVRLLVQHGADVYRVNNQGQTALMRSVLFTNNFDLKTFPSLLEILQKTIFTIDKNDQTVFHHVAVTAGMRGKVHASRYYMECLLDKLALHPSELESIINVQDIAGDTALTIAARIGNKKVLRLLMDAGADSKIRNKSGRNADDYMQEADIQILGASTSSIPALNLSQQSSSHSHSSSHPSQYPSTPPQLNPHQPNQPHPSSPHSGSNGNISNANSNTQRSGPTMAHHHHHSSSTSSRQHQGHDSPSPYGHPSSSLRSVTPPPSRHHGYSSSNAPMDRTPHSGYQEYSHSGSPRNPFQAQSASSPSHHPRVSSARGSPMHESHRGYNEGNGHGPSSSSSTFHQPPPSSHSHQQVPSPHHLQPQAPSSFSSAAANLSPGGGAAGNGTRASQRMIPAVTDLFEQLTQSYESDLYEKEQDLISARNLLHGIQSEIQEGHKSIEELRAKTVYLSQAEEQIRTLEGMIRQEMNLRQRLRLEDLVVNEEAKLKRDVEFENTQQAPSMDMGRTLALEKEAAELRTSLAQLQEGRKEQVEQIVQLKSQQGKRRHEYKRLIALCCNVSIEEVDGLLGPLLNTLGNEDTVA</sequence>
<feature type="compositionally biased region" description="Low complexity" evidence="5">
    <location>
        <begin position="822"/>
        <end position="839"/>
    </location>
</feature>
<evidence type="ECO:0000313" key="7">
    <source>
        <dbReference type="EMBL" id="GJJ68786.1"/>
    </source>
</evidence>
<protein>
    <submittedName>
        <fullName evidence="7">Transcription factor MBP1</fullName>
    </submittedName>
</protein>
<dbReference type="FunFam" id="3.10.260.10:FF:000001">
    <property type="entry name" value="APSES transcription factor (MbpA)"/>
    <property type="match status" value="1"/>
</dbReference>
<keyword evidence="8" id="KW-1185">Reference proteome</keyword>
<dbReference type="PANTHER" id="PTHR43828:SF15">
    <property type="entry name" value="TRANSCRIPTION FACTOR MBP1"/>
    <property type="match status" value="1"/>
</dbReference>
<dbReference type="OrthoDB" id="6718656at2759"/>
<feature type="compositionally biased region" description="Basic and acidic residues" evidence="5">
    <location>
        <begin position="509"/>
        <end position="523"/>
    </location>
</feature>
<gene>
    <name evidence="7" type="ORF">EMPS_01132</name>
</gene>
<feature type="compositionally biased region" description="Low complexity" evidence="5">
    <location>
        <begin position="36"/>
        <end position="71"/>
    </location>
</feature>